<evidence type="ECO:0000256" key="1">
    <source>
        <dbReference type="SAM" id="Coils"/>
    </source>
</evidence>
<sequence length="1374" mass="158339">MDYQVTDLWWSKTMPPSPRWRSTARQSQFLHYIPINQLRYSPTTAPLLSPPPITSLANRSITSQHVKQTVTIAERGITNFPYFMHTKKYEQTSSMLSPTPNRTTITLRYPALSEPITESEIVDWPFETTPHPGITDFVKNLYTAMQITKFGAFTIGLTKFMEMLASKDSGDSKPVLLALEESANTLVADYKLPSDYDMFQVNIAVIVNRINLLPFDLMQKMSGVAYYILNSKYSLACEHVNICLEKYDAMFLENDTVALFGSLEEFDKYPDGGLRNTEVSKLLMDASITPYLRINDSDVRRMFLDCINEGIHFFTPIDDFWPEGDDTLTPASNTYRITLSSHPLVPRAVITEPTTSMAGRPNYVTAEPSPMTPQTSTKQLRRHMRHKFKNRLRQFLTKNRDMIKLLNKEQEYNKRRKHHHLHYNDLLQDNRRRYNQNDKRRPHDQHEEQDLHNHHDSHDPHDHYSHENYEKHNSPDEHDTFNPHDEPNLKDAYNQYGQSNKQQKFFKMGNQSSVARVEEEKDKTSDSKAYFRGIKRKHIPVKKTKAVRNSAKTSPTPNIFETIVMTFDNKPLIDEMEKSLSQVNDLLANIEGKIESDRRRQIDMDYDMLYPDAETDFMDYQVTNIWWSTKKSSPPPQTTPTSTLSQTISIPEMAFRYQPTVQLTPSMASIPVLRAISSTSSTKDWDRARDRARETAMQKIMAHWANTIRSVPVILRYGNFTPTSSMIPTTKSSNTVVTTTTTTELVTEPFTETGIPQNRYLNWPFKNTPHPGNTKFVLDLVKELHKSKYGYFTVGMAKLLEMIAIRDPSNTTPVLRAIQDVSTKPHKYNKPNQYHHDDLHHNDHLHTHYDENDRQHPHDQHDEQDLHNRYDSHEPHDHHDEHYSLDQSDEHEREDSYEQYDNVQRNQQKKFFKRTSKQSLVTRVEDKDSTSDSRANFREIRRKHKSVQKTKLVPKPAETMPTPNIFETIAANFNSKPLLIDQLQKSLTQVNEMLADIEHKIENEKKQISKLDYDLHYNDMATGFMDYQVTDMWYSTRKAPSEPNLNILRSQAQTILPTILMRYQPTPPPVTASTRDKNTDLSQGTPSLSLLDSGDTQFVTDLVKIMHHKRYGYFTVAWTKFLEMLGNGDPNNITPVLKAMKNTTAKILAEHKSSAFSQTLRSNMKILANALNSEPIENLQDMAIGAHFKMEDKDNRATPQVLNCVDTIDAIFLQHEGITLLGSLEEFHNYPDGGQKASEVSNDILKAALAPFFRRNNSNDRATLMSCVDAGVEVLNHPLRESKRAGYNIKTKDINTLMNIKQRRLPGGLAKKFEAEIKTENKRTLAAASYENESHEGPQRTANGKRIPKMQETSSYSDEEINLKANLDEALRFG</sequence>
<feature type="compositionally biased region" description="Basic and acidic residues" evidence="2">
    <location>
        <begin position="436"/>
        <end position="489"/>
    </location>
</feature>
<proteinExistence type="predicted"/>
<keyword evidence="1" id="KW-0175">Coiled coil</keyword>
<feature type="region of interest" description="Disordered" evidence="2">
    <location>
        <begin position="1328"/>
        <end position="1360"/>
    </location>
</feature>
<organism evidence="3 4">
    <name type="scientific">Chrysodeixis includens</name>
    <name type="common">Soybean looper</name>
    <name type="synonym">Pseudoplusia includens</name>
    <dbReference type="NCBI Taxonomy" id="689277"/>
    <lineage>
        <taxon>Eukaryota</taxon>
        <taxon>Metazoa</taxon>
        <taxon>Ecdysozoa</taxon>
        <taxon>Arthropoda</taxon>
        <taxon>Hexapoda</taxon>
        <taxon>Insecta</taxon>
        <taxon>Pterygota</taxon>
        <taxon>Neoptera</taxon>
        <taxon>Endopterygota</taxon>
        <taxon>Lepidoptera</taxon>
        <taxon>Glossata</taxon>
        <taxon>Ditrysia</taxon>
        <taxon>Noctuoidea</taxon>
        <taxon>Noctuidae</taxon>
        <taxon>Plusiinae</taxon>
        <taxon>Chrysodeixis</taxon>
    </lineage>
</organism>
<evidence type="ECO:0000313" key="3">
    <source>
        <dbReference type="EMBL" id="CAD0204514.1"/>
    </source>
</evidence>
<accession>A0A9N8KVG0</accession>
<feature type="region of interest" description="Disordered" evidence="2">
    <location>
        <begin position="436"/>
        <end position="493"/>
    </location>
</feature>
<gene>
    <name evidence="3" type="ORF">CINC_LOCUS6822</name>
</gene>
<feature type="region of interest" description="Disordered" evidence="2">
    <location>
        <begin position="825"/>
        <end position="898"/>
    </location>
</feature>
<evidence type="ECO:0000256" key="2">
    <source>
        <dbReference type="SAM" id="MobiDB-lite"/>
    </source>
</evidence>
<feature type="region of interest" description="Disordered" evidence="2">
    <location>
        <begin position="411"/>
        <end position="430"/>
    </location>
</feature>
<protein>
    <submittedName>
        <fullName evidence="3">Uncharacterized protein</fullName>
    </submittedName>
</protein>
<feature type="coiled-coil region" evidence="1">
    <location>
        <begin position="980"/>
        <end position="1014"/>
    </location>
</feature>
<dbReference type="OrthoDB" id="6930132at2759"/>
<evidence type="ECO:0000313" key="4">
    <source>
        <dbReference type="Proteomes" id="UP001154114"/>
    </source>
</evidence>
<dbReference type="EMBL" id="LR824024">
    <property type="protein sequence ID" value="CAD0204514.1"/>
    <property type="molecule type" value="Genomic_DNA"/>
</dbReference>
<feature type="region of interest" description="Disordered" evidence="2">
    <location>
        <begin position="357"/>
        <end position="377"/>
    </location>
</feature>
<keyword evidence="4" id="KW-1185">Reference proteome</keyword>
<feature type="compositionally biased region" description="Basic and acidic residues" evidence="2">
    <location>
        <begin position="834"/>
        <end position="896"/>
    </location>
</feature>
<reference evidence="3" key="1">
    <citation type="submission" date="2021-12" db="EMBL/GenBank/DDBJ databases">
        <authorList>
            <person name="King R."/>
        </authorList>
    </citation>
    <scope>NUCLEOTIDE SEQUENCE</scope>
</reference>
<feature type="region of interest" description="Disordered" evidence="2">
    <location>
        <begin position="1066"/>
        <end position="1086"/>
    </location>
</feature>
<name>A0A9N8KVG0_CHRIL</name>
<dbReference type="Proteomes" id="UP001154114">
    <property type="component" value="Chromosome 21"/>
</dbReference>